<dbReference type="GO" id="GO:0004499">
    <property type="term" value="F:N,N-dimethylaniline monooxygenase activity"/>
    <property type="evidence" value="ECO:0007669"/>
    <property type="project" value="InterPro"/>
</dbReference>
<dbReference type="STRING" id="645134.A0A0L0H7V0"/>
<evidence type="ECO:0008006" key="9">
    <source>
        <dbReference type="Google" id="ProtNLM"/>
    </source>
</evidence>
<dbReference type="InterPro" id="IPR000960">
    <property type="entry name" value="Flavin_mOase"/>
</dbReference>
<keyword evidence="8" id="KW-1185">Reference proteome</keyword>
<dbReference type="eggNOG" id="KOG1399">
    <property type="taxonomic scope" value="Eukaryota"/>
</dbReference>
<evidence type="ECO:0000256" key="5">
    <source>
        <dbReference type="ARBA" id="ARBA00022857"/>
    </source>
</evidence>
<dbReference type="AlphaFoldDB" id="A0A0L0H7V0"/>
<evidence type="ECO:0000256" key="4">
    <source>
        <dbReference type="ARBA" id="ARBA00022827"/>
    </source>
</evidence>
<dbReference type="Gene3D" id="3.50.50.60">
    <property type="entry name" value="FAD/NAD(P)-binding domain"/>
    <property type="match status" value="2"/>
</dbReference>
<evidence type="ECO:0000256" key="3">
    <source>
        <dbReference type="ARBA" id="ARBA00022630"/>
    </source>
</evidence>
<gene>
    <name evidence="7" type="ORF">SPPG_07056</name>
</gene>
<evidence type="ECO:0000313" key="7">
    <source>
        <dbReference type="EMBL" id="KNC97585.1"/>
    </source>
</evidence>
<reference evidence="7 8" key="1">
    <citation type="submission" date="2009-08" db="EMBL/GenBank/DDBJ databases">
        <title>The Genome Sequence of Spizellomyces punctatus strain DAOM BR117.</title>
        <authorList>
            <consortium name="The Broad Institute Genome Sequencing Platform"/>
            <person name="Russ C."/>
            <person name="Cuomo C."/>
            <person name="Shea T."/>
            <person name="Young S.K."/>
            <person name="Zeng Q."/>
            <person name="Koehrsen M."/>
            <person name="Haas B."/>
            <person name="Borodovsky M."/>
            <person name="Guigo R."/>
            <person name="Alvarado L."/>
            <person name="Berlin A."/>
            <person name="Bochicchio J."/>
            <person name="Borenstein D."/>
            <person name="Chapman S."/>
            <person name="Chen Z."/>
            <person name="Engels R."/>
            <person name="Freedman E."/>
            <person name="Gellesch M."/>
            <person name="Goldberg J."/>
            <person name="Griggs A."/>
            <person name="Gujja S."/>
            <person name="Heiman D."/>
            <person name="Hepburn T."/>
            <person name="Howarth C."/>
            <person name="Jen D."/>
            <person name="Larson L."/>
            <person name="Lewis B."/>
            <person name="Mehta T."/>
            <person name="Park D."/>
            <person name="Pearson M."/>
            <person name="Roberts A."/>
            <person name="Saif S."/>
            <person name="Shenoy N."/>
            <person name="Sisk P."/>
            <person name="Stolte C."/>
            <person name="Sykes S."/>
            <person name="Thomson T."/>
            <person name="Walk T."/>
            <person name="White J."/>
            <person name="Yandava C."/>
            <person name="Burger G."/>
            <person name="Gray M.W."/>
            <person name="Holland P.W.H."/>
            <person name="King N."/>
            <person name="Lang F.B.F."/>
            <person name="Roger A.J."/>
            <person name="Ruiz-Trillo I."/>
            <person name="Lander E."/>
            <person name="Nusbaum C."/>
        </authorList>
    </citation>
    <scope>NUCLEOTIDE SEQUENCE [LARGE SCALE GENOMIC DNA]</scope>
    <source>
        <strain evidence="7 8">DAOM BR117</strain>
    </source>
</reference>
<dbReference type="SUPFAM" id="SSF51905">
    <property type="entry name" value="FAD/NAD(P)-binding domain"/>
    <property type="match status" value="2"/>
</dbReference>
<comment type="cofactor">
    <cofactor evidence="1">
        <name>FAD</name>
        <dbReference type="ChEBI" id="CHEBI:57692"/>
    </cofactor>
</comment>
<dbReference type="OMA" id="CTGHHFL"/>
<dbReference type="FunFam" id="3.50.50.60:FF:000023">
    <property type="entry name" value="Dimethylaniline monooxygenase [N-oxide-forming]"/>
    <property type="match status" value="1"/>
</dbReference>
<evidence type="ECO:0000256" key="1">
    <source>
        <dbReference type="ARBA" id="ARBA00001974"/>
    </source>
</evidence>
<dbReference type="FunCoup" id="A0A0L0H7V0">
    <property type="interactions" value="26"/>
</dbReference>
<organism evidence="7 8">
    <name type="scientific">Spizellomyces punctatus (strain DAOM BR117)</name>
    <dbReference type="NCBI Taxonomy" id="645134"/>
    <lineage>
        <taxon>Eukaryota</taxon>
        <taxon>Fungi</taxon>
        <taxon>Fungi incertae sedis</taxon>
        <taxon>Chytridiomycota</taxon>
        <taxon>Chytridiomycota incertae sedis</taxon>
        <taxon>Chytridiomycetes</taxon>
        <taxon>Spizellomycetales</taxon>
        <taxon>Spizellomycetaceae</taxon>
        <taxon>Spizellomyces</taxon>
    </lineage>
</organism>
<dbReference type="Pfam" id="PF00743">
    <property type="entry name" value="FMO-like"/>
    <property type="match status" value="2"/>
</dbReference>
<dbReference type="OrthoDB" id="66881at2759"/>
<dbReference type="GO" id="GO:0050660">
    <property type="term" value="F:flavin adenine dinucleotide binding"/>
    <property type="evidence" value="ECO:0007669"/>
    <property type="project" value="InterPro"/>
</dbReference>
<dbReference type="InterPro" id="IPR020946">
    <property type="entry name" value="Flavin_mOase-like"/>
</dbReference>
<dbReference type="PRINTS" id="PR00370">
    <property type="entry name" value="FMOXYGENASE"/>
</dbReference>
<dbReference type="GO" id="GO:0050661">
    <property type="term" value="F:NADP binding"/>
    <property type="evidence" value="ECO:0007669"/>
    <property type="project" value="InterPro"/>
</dbReference>
<protein>
    <recommendedName>
        <fullName evidence="9">FAD/NAD(P)-binding domain-containing protein</fullName>
    </recommendedName>
</protein>
<dbReference type="RefSeq" id="XP_016605625.1">
    <property type="nucleotide sequence ID" value="XM_016755234.1"/>
</dbReference>
<evidence type="ECO:0000256" key="2">
    <source>
        <dbReference type="ARBA" id="ARBA00009183"/>
    </source>
</evidence>
<dbReference type="Proteomes" id="UP000053201">
    <property type="component" value="Unassembled WGS sequence"/>
</dbReference>
<keyword evidence="4" id="KW-0274">FAD</keyword>
<dbReference type="EMBL" id="KQ257463">
    <property type="protein sequence ID" value="KNC97585.1"/>
    <property type="molecule type" value="Genomic_DNA"/>
</dbReference>
<dbReference type="VEuPathDB" id="FungiDB:SPPG_07056"/>
<dbReference type="InterPro" id="IPR050346">
    <property type="entry name" value="FMO-like"/>
</dbReference>
<evidence type="ECO:0000256" key="6">
    <source>
        <dbReference type="ARBA" id="ARBA00023002"/>
    </source>
</evidence>
<name>A0A0L0H7V0_SPIPD</name>
<dbReference type="GeneID" id="27690304"/>
<sequence length="475" mass="53577">MKRDILIVGAGPSGLAALKALKQHNQTKSWKLVVAEQRYGIGGVWLPSSLTPIPPDLPSSPIYDSLTTNLPHPVMAFYSHPFPRATPLFPGHPVVLKYLQAFAERFALLSHIRFGHKVVGAEWDPRVQKWRTRFCTRKRNTPEMADASEHERAANASEEMYDAILVCSGHYHYPKTPDWPGVNEWTLHGRTLMHACYYRRPQPFRNKVVLIVGAGPSGRDLSNEIASVARQVYHSVPWAWHPARSATPIVHTTSSGIALKPPIRRFHSNAIEFEDGTQLTDVDIVIAATGYFYRYPFLPSNILYDPSQSPTAPSSASLFCDGSHVEPLYQHMFPITPTSPAAPNLIFFGLPSKVVPFPLFEIQALVATNLLLGKKQLPPFDAFQDIPHSHNLPNEKQFAYCNSLAEWGGVRDWQVKDWVVEMYAKKDILRKTWQEVERRGEQHLQEWIGGVEGENEWVNVMRRLIALGEEQASQG</sequence>
<dbReference type="PIRSF" id="PIRSF000332">
    <property type="entry name" value="FMO"/>
    <property type="match status" value="1"/>
</dbReference>
<evidence type="ECO:0000313" key="8">
    <source>
        <dbReference type="Proteomes" id="UP000053201"/>
    </source>
</evidence>
<keyword evidence="6" id="KW-0560">Oxidoreductase</keyword>
<accession>A0A0L0H7V0</accession>
<dbReference type="PANTHER" id="PTHR23023">
    <property type="entry name" value="DIMETHYLANILINE MONOOXYGENASE"/>
    <property type="match status" value="1"/>
</dbReference>
<comment type="similarity">
    <text evidence="2">Belongs to the FMO family.</text>
</comment>
<proteinExistence type="inferred from homology"/>
<dbReference type="InterPro" id="IPR036188">
    <property type="entry name" value="FAD/NAD-bd_sf"/>
</dbReference>
<dbReference type="InParanoid" id="A0A0L0H7V0"/>
<keyword evidence="3" id="KW-0285">Flavoprotein</keyword>
<keyword evidence="5" id="KW-0521">NADP</keyword>